<organism evidence="1 2">
    <name type="scientific">Flagellimonas algicola</name>
    <dbReference type="NCBI Taxonomy" id="2583815"/>
    <lineage>
        <taxon>Bacteria</taxon>
        <taxon>Pseudomonadati</taxon>
        <taxon>Bacteroidota</taxon>
        <taxon>Flavobacteriia</taxon>
        <taxon>Flavobacteriales</taxon>
        <taxon>Flavobacteriaceae</taxon>
        <taxon>Flagellimonas</taxon>
    </lineage>
</organism>
<name>A0ABY2WKV1_9FLAO</name>
<keyword evidence="2" id="KW-1185">Reference proteome</keyword>
<protein>
    <submittedName>
        <fullName evidence="1">Uncharacterized protein</fullName>
    </submittedName>
</protein>
<evidence type="ECO:0000313" key="2">
    <source>
        <dbReference type="Proteomes" id="UP000751614"/>
    </source>
</evidence>
<dbReference type="RefSeq" id="WP_138837384.1">
    <property type="nucleotide sequence ID" value="NZ_VCNI01000002.1"/>
</dbReference>
<sequence length="136" mass="15763">MMNTWLSDNAFEIAFENCKVPPSQFNHEAHLRLAWIHIQKYALETAIGNVCTQLRTYVEHLGATDKYNTTLTVASIKMVNHFMGKSNSNNFPDFMIEFPQLKTRFKELIGAHYAVDIFNSEQAKKKYMEPDLLPFD</sequence>
<accession>A0ABY2WKV1</accession>
<gene>
    <name evidence="1" type="ORF">FGG15_14270</name>
</gene>
<dbReference type="Proteomes" id="UP000751614">
    <property type="component" value="Unassembled WGS sequence"/>
</dbReference>
<evidence type="ECO:0000313" key="1">
    <source>
        <dbReference type="EMBL" id="TMU55338.1"/>
    </source>
</evidence>
<proteinExistence type="predicted"/>
<reference evidence="1 2" key="1">
    <citation type="submission" date="2019-05" db="EMBL/GenBank/DDBJ databases">
        <title>Flagellimonas sp. AsT0115, sp. nov., isolated from a marine red algae, Asparagopsis taxiformis.</title>
        <authorList>
            <person name="Kim J."/>
            <person name="Jeong S.E."/>
            <person name="Jeon C.O."/>
        </authorList>
    </citation>
    <scope>NUCLEOTIDE SEQUENCE [LARGE SCALE GENOMIC DNA]</scope>
    <source>
        <strain evidence="1 2">AsT0115</strain>
    </source>
</reference>
<dbReference type="EMBL" id="VCNI01000002">
    <property type="protein sequence ID" value="TMU55338.1"/>
    <property type="molecule type" value="Genomic_DNA"/>
</dbReference>
<comment type="caution">
    <text evidence="1">The sequence shown here is derived from an EMBL/GenBank/DDBJ whole genome shotgun (WGS) entry which is preliminary data.</text>
</comment>